<evidence type="ECO:0000313" key="2">
    <source>
        <dbReference type="EMBL" id="TPP59682.1"/>
    </source>
</evidence>
<organism evidence="2 3">
    <name type="scientific">Fasciola gigantica</name>
    <name type="common">Giant liver fluke</name>
    <dbReference type="NCBI Taxonomy" id="46835"/>
    <lineage>
        <taxon>Eukaryota</taxon>
        <taxon>Metazoa</taxon>
        <taxon>Spiralia</taxon>
        <taxon>Lophotrochozoa</taxon>
        <taxon>Platyhelminthes</taxon>
        <taxon>Trematoda</taxon>
        <taxon>Digenea</taxon>
        <taxon>Plagiorchiida</taxon>
        <taxon>Echinostomata</taxon>
        <taxon>Echinostomatoidea</taxon>
        <taxon>Fasciolidae</taxon>
        <taxon>Fasciola</taxon>
    </lineage>
</organism>
<dbReference type="EMBL" id="SUNJ01010391">
    <property type="protein sequence ID" value="TPP59682.1"/>
    <property type="molecule type" value="Genomic_DNA"/>
</dbReference>
<keyword evidence="1" id="KW-1133">Transmembrane helix</keyword>
<feature type="transmembrane region" description="Helical" evidence="1">
    <location>
        <begin position="35"/>
        <end position="56"/>
    </location>
</feature>
<feature type="non-terminal residue" evidence="2">
    <location>
        <position position="1"/>
    </location>
</feature>
<gene>
    <name evidence="2" type="ORF">FGIG_09577</name>
</gene>
<proteinExistence type="predicted"/>
<keyword evidence="1" id="KW-0472">Membrane</keyword>
<sequence length="71" mass="7727">ILRYSNATDACNPYKNGCLSALSEQFHQKLTLTSAVGLIFVLLQVLSLHGSCILICHSQPSRPPVGVYEPI</sequence>
<evidence type="ECO:0000313" key="3">
    <source>
        <dbReference type="Proteomes" id="UP000316759"/>
    </source>
</evidence>
<reference evidence="2 3" key="1">
    <citation type="submission" date="2019-04" db="EMBL/GenBank/DDBJ databases">
        <title>Annotation for the trematode Fasciola gigantica.</title>
        <authorList>
            <person name="Choi Y.-J."/>
        </authorList>
    </citation>
    <scope>NUCLEOTIDE SEQUENCE [LARGE SCALE GENOMIC DNA]</scope>
    <source>
        <strain evidence="2">Uganda_cow_1</strain>
    </source>
</reference>
<accession>A0A504YDE0</accession>
<dbReference type="AlphaFoldDB" id="A0A504YDE0"/>
<protein>
    <submittedName>
        <fullName evidence="2">Uncharacterized protein</fullName>
    </submittedName>
</protein>
<comment type="caution">
    <text evidence="2">The sequence shown here is derived from an EMBL/GenBank/DDBJ whole genome shotgun (WGS) entry which is preliminary data.</text>
</comment>
<name>A0A504YDE0_FASGI</name>
<dbReference type="Proteomes" id="UP000316759">
    <property type="component" value="Unassembled WGS sequence"/>
</dbReference>
<keyword evidence="1" id="KW-0812">Transmembrane</keyword>
<dbReference type="OrthoDB" id="9993879at2759"/>
<evidence type="ECO:0000256" key="1">
    <source>
        <dbReference type="SAM" id="Phobius"/>
    </source>
</evidence>
<keyword evidence="3" id="KW-1185">Reference proteome</keyword>